<dbReference type="SUPFAM" id="SSF53850">
    <property type="entry name" value="Periplasmic binding protein-like II"/>
    <property type="match status" value="1"/>
</dbReference>
<dbReference type="InterPro" id="IPR000847">
    <property type="entry name" value="LysR_HTH_N"/>
</dbReference>
<sequence>MESGDLKVFQAVAEEGSITRAAARLNYVQSNVTARVQQLETELRTVLFHRHNRGMTLTSSGKSLLDYANRILGLLEEASKAVTSATEPRGPLTIGSSQTCAAVRLPKLLAKYHRQYPDVAITLTTDYMTPMADKILRYEVDGAFISGPIDHEELTAIPAFEEENVLVSEPGLADLADAPNKPILVFAGSCYYRSVLERWLKANAWKKPQIMEFGTLEAIIGGVAAGLGITLLPRAVVAKRAEEGALRIHEFPEAERRLVTRFVMRKDAFVSRPLQLFVDELASMREPAPV</sequence>
<dbReference type="PANTHER" id="PTHR30126">
    <property type="entry name" value="HTH-TYPE TRANSCRIPTIONAL REGULATOR"/>
    <property type="match status" value="1"/>
</dbReference>
<organism evidence="6 7">
    <name type="scientific">Cohnella xylanilytica</name>
    <dbReference type="NCBI Taxonomy" id="557555"/>
    <lineage>
        <taxon>Bacteria</taxon>
        <taxon>Bacillati</taxon>
        <taxon>Bacillota</taxon>
        <taxon>Bacilli</taxon>
        <taxon>Bacillales</taxon>
        <taxon>Paenibacillaceae</taxon>
        <taxon>Cohnella</taxon>
    </lineage>
</organism>
<dbReference type="RefSeq" id="WP_185135290.1">
    <property type="nucleotide sequence ID" value="NZ_BORM01000011.1"/>
</dbReference>
<dbReference type="Gene3D" id="3.40.190.290">
    <property type="match status" value="1"/>
</dbReference>
<dbReference type="InterPro" id="IPR005119">
    <property type="entry name" value="LysR_subst-bd"/>
</dbReference>
<dbReference type="PANTHER" id="PTHR30126:SF40">
    <property type="entry name" value="HTH-TYPE TRANSCRIPTIONAL REGULATOR GLTR"/>
    <property type="match status" value="1"/>
</dbReference>
<dbReference type="InterPro" id="IPR036390">
    <property type="entry name" value="WH_DNA-bd_sf"/>
</dbReference>
<dbReference type="EMBL" id="JACJVR010000026">
    <property type="protein sequence ID" value="MBB6691292.1"/>
    <property type="molecule type" value="Genomic_DNA"/>
</dbReference>
<dbReference type="GO" id="GO:0000976">
    <property type="term" value="F:transcription cis-regulatory region binding"/>
    <property type="evidence" value="ECO:0007669"/>
    <property type="project" value="TreeGrafter"/>
</dbReference>
<reference evidence="6 7" key="1">
    <citation type="submission" date="2020-08" db="EMBL/GenBank/DDBJ databases">
        <title>Cohnella phylogeny.</title>
        <authorList>
            <person name="Dunlap C."/>
        </authorList>
    </citation>
    <scope>NUCLEOTIDE SEQUENCE [LARGE SCALE GENOMIC DNA]</scope>
    <source>
        <strain evidence="6 7">DSM 25239</strain>
    </source>
</reference>
<dbReference type="PROSITE" id="PS50931">
    <property type="entry name" value="HTH_LYSR"/>
    <property type="match status" value="1"/>
</dbReference>
<evidence type="ECO:0000256" key="2">
    <source>
        <dbReference type="ARBA" id="ARBA00023015"/>
    </source>
</evidence>
<dbReference type="GO" id="GO:0003700">
    <property type="term" value="F:DNA-binding transcription factor activity"/>
    <property type="evidence" value="ECO:0007669"/>
    <property type="project" value="InterPro"/>
</dbReference>
<evidence type="ECO:0000256" key="3">
    <source>
        <dbReference type="ARBA" id="ARBA00023125"/>
    </source>
</evidence>
<gene>
    <name evidence="6" type="ORF">H7B90_07785</name>
</gene>
<dbReference type="AlphaFoldDB" id="A0A841TWA2"/>
<evidence type="ECO:0000256" key="4">
    <source>
        <dbReference type="ARBA" id="ARBA00023163"/>
    </source>
</evidence>
<dbReference type="InterPro" id="IPR036388">
    <property type="entry name" value="WH-like_DNA-bd_sf"/>
</dbReference>
<dbReference type="Pfam" id="PF00126">
    <property type="entry name" value="HTH_1"/>
    <property type="match status" value="1"/>
</dbReference>
<evidence type="ECO:0000313" key="7">
    <source>
        <dbReference type="Proteomes" id="UP000553776"/>
    </source>
</evidence>
<keyword evidence="7" id="KW-1185">Reference proteome</keyword>
<comment type="caution">
    <text evidence="6">The sequence shown here is derived from an EMBL/GenBank/DDBJ whole genome shotgun (WGS) entry which is preliminary data.</text>
</comment>
<feature type="domain" description="HTH lysR-type" evidence="5">
    <location>
        <begin position="1"/>
        <end position="58"/>
    </location>
</feature>
<evidence type="ECO:0000256" key="1">
    <source>
        <dbReference type="ARBA" id="ARBA00009437"/>
    </source>
</evidence>
<keyword evidence="3" id="KW-0238">DNA-binding</keyword>
<evidence type="ECO:0000313" key="6">
    <source>
        <dbReference type="EMBL" id="MBB6691292.1"/>
    </source>
</evidence>
<comment type="similarity">
    <text evidence="1">Belongs to the LysR transcriptional regulatory family.</text>
</comment>
<dbReference type="Gene3D" id="1.10.10.10">
    <property type="entry name" value="Winged helix-like DNA-binding domain superfamily/Winged helix DNA-binding domain"/>
    <property type="match status" value="1"/>
</dbReference>
<proteinExistence type="inferred from homology"/>
<protein>
    <submittedName>
        <fullName evidence="6">LysR family transcriptional regulator</fullName>
    </submittedName>
</protein>
<evidence type="ECO:0000259" key="5">
    <source>
        <dbReference type="PROSITE" id="PS50931"/>
    </source>
</evidence>
<name>A0A841TWA2_9BACL</name>
<dbReference type="Pfam" id="PF03466">
    <property type="entry name" value="LysR_substrate"/>
    <property type="match status" value="1"/>
</dbReference>
<dbReference type="Proteomes" id="UP000553776">
    <property type="component" value="Unassembled WGS sequence"/>
</dbReference>
<dbReference type="SUPFAM" id="SSF46785">
    <property type="entry name" value="Winged helix' DNA-binding domain"/>
    <property type="match status" value="1"/>
</dbReference>
<accession>A0A841TWA2</accession>
<dbReference type="FunFam" id="1.10.10.10:FF:000001">
    <property type="entry name" value="LysR family transcriptional regulator"/>
    <property type="match status" value="1"/>
</dbReference>
<keyword evidence="4" id="KW-0804">Transcription</keyword>
<keyword evidence="2" id="KW-0805">Transcription regulation</keyword>